<accession>A0ABX4EH73</accession>
<protein>
    <submittedName>
        <fullName evidence="2">Uncharacterized protein</fullName>
    </submittedName>
</protein>
<gene>
    <name evidence="2" type="ORF">CIK91_06740</name>
</gene>
<dbReference type="RefSeq" id="WP_094448422.1">
    <property type="nucleotide sequence ID" value="NZ_CAJOJX010000007.1"/>
</dbReference>
<dbReference type="Proteomes" id="UP000216189">
    <property type="component" value="Unassembled WGS sequence"/>
</dbReference>
<name>A0ABX4EH73_SEGBR</name>
<keyword evidence="3" id="KW-1185">Reference proteome</keyword>
<proteinExistence type="predicted"/>
<evidence type="ECO:0000256" key="1">
    <source>
        <dbReference type="SAM" id="Phobius"/>
    </source>
</evidence>
<keyword evidence="1" id="KW-0812">Transmembrane</keyword>
<keyword evidence="1" id="KW-0472">Membrane</keyword>
<evidence type="ECO:0000313" key="3">
    <source>
        <dbReference type="Proteomes" id="UP000216189"/>
    </source>
</evidence>
<keyword evidence="1" id="KW-1133">Transmembrane helix</keyword>
<feature type="transmembrane region" description="Helical" evidence="1">
    <location>
        <begin position="61"/>
        <end position="84"/>
    </location>
</feature>
<sequence length="90" mass="10802">MKKIGKYALITLAITAVVSLYMMTQRIGLIDGLQFGCGQYYYTDIPNWQHYFQTDHYQSPVSMLFLVTVFFIWGYLMMKLWFWLDHKWNA</sequence>
<feature type="transmembrane region" description="Helical" evidence="1">
    <location>
        <begin position="7"/>
        <end position="24"/>
    </location>
</feature>
<comment type="caution">
    <text evidence="2">The sequence shown here is derived from an EMBL/GenBank/DDBJ whole genome shotgun (WGS) entry which is preliminary data.</text>
</comment>
<organism evidence="2 3">
    <name type="scientific">Segatella bryantii</name>
    <name type="common">Prevotella bryantii</name>
    <dbReference type="NCBI Taxonomy" id="77095"/>
    <lineage>
        <taxon>Bacteria</taxon>
        <taxon>Pseudomonadati</taxon>
        <taxon>Bacteroidota</taxon>
        <taxon>Bacteroidia</taxon>
        <taxon>Bacteroidales</taxon>
        <taxon>Prevotellaceae</taxon>
        <taxon>Segatella</taxon>
    </lineage>
</organism>
<dbReference type="EMBL" id="NPJF01000030">
    <property type="protein sequence ID" value="OYP55210.1"/>
    <property type="molecule type" value="Genomic_DNA"/>
</dbReference>
<evidence type="ECO:0000313" key="2">
    <source>
        <dbReference type="EMBL" id="OYP55210.1"/>
    </source>
</evidence>
<reference evidence="2 3" key="1">
    <citation type="submission" date="2017-08" db="EMBL/GenBank/DDBJ databases">
        <title>Comparative genomics of non-oral Prevotella species.</title>
        <authorList>
            <person name="Accetto T."/>
            <person name="Nograsek B."/>
            <person name="Avgustin G."/>
        </authorList>
    </citation>
    <scope>NUCLEOTIDE SEQUENCE [LARGE SCALE GENOMIC DNA]</scope>
    <source>
        <strain evidence="2 3">TC1-1</strain>
    </source>
</reference>